<evidence type="ECO:0000256" key="1">
    <source>
        <dbReference type="ARBA" id="ARBA00004141"/>
    </source>
</evidence>
<dbReference type="Gene3D" id="1.20.1560.10">
    <property type="entry name" value="ABC transporter type 1, transmembrane domain"/>
    <property type="match status" value="2"/>
</dbReference>
<feature type="transmembrane region" description="Helical" evidence="13">
    <location>
        <begin position="582"/>
        <end position="605"/>
    </location>
</feature>
<comment type="subcellular location">
    <subcellularLocation>
        <location evidence="1">Membrane</location>
        <topology evidence="1">Multi-pass membrane protein</topology>
    </subcellularLocation>
</comment>
<proteinExistence type="inferred from homology"/>
<dbReference type="PROSITE" id="PS50929">
    <property type="entry name" value="ABC_TM1F"/>
    <property type="match status" value="2"/>
</dbReference>
<evidence type="ECO:0000256" key="7">
    <source>
        <dbReference type="ARBA" id="ARBA00022840"/>
    </source>
</evidence>
<feature type="transmembrane region" description="Helical" evidence="13">
    <location>
        <begin position="541"/>
        <end position="570"/>
    </location>
</feature>
<dbReference type="PROSITE" id="PS50893">
    <property type="entry name" value="ABC_TRANSPORTER_2"/>
    <property type="match status" value="2"/>
</dbReference>
<evidence type="ECO:0000313" key="14">
    <source>
        <dbReference type="EMBL" id="CAH1801693.1"/>
    </source>
</evidence>
<evidence type="ECO:0000256" key="2">
    <source>
        <dbReference type="ARBA" id="ARBA00009726"/>
    </source>
</evidence>
<dbReference type="GO" id="GO:0032991">
    <property type="term" value="C:protein-containing complex"/>
    <property type="evidence" value="ECO:0007669"/>
    <property type="project" value="UniProtKB-ARBA"/>
</dbReference>
<dbReference type="InterPro" id="IPR011527">
    <property type="entry name" value="ABC1_TM_dom"/>
</dbReference>
<dbReference type="InterPro" id="IPR003439">
    <property type="entry name" value="ABC_transporter-like_ATP-bd"/>
</dbReference>
<sequence>MGFCGEIPGIDPNSTNITLSVSPLENECFIDMLSIIPHSLLLVISIPILIVWNKSHYGSIPVQSWVHFPGHNIRYILTIALIVMNLFELAEGVLSDSMYQGLHLHLYVPHCVSVAASIMTLVYYHNVEMWNSPRFLLLTLLYWMSALTIKCLKVFCLFKKNLGIVNLRFDLTWDVIVVYFFLLIVELNVLRMLRYALSSNPRVLVPPEDLSQGTKFVQPYSNFLSKFSYWWLNGMLSEGYKHALEVKQLGKLPETEHSVVTHETLSRIFEEEKAKAAKKGKKPSLSYIYLRAYWPWMLVAGIFKLIGDLLAFVGPWTIEKIVLYVTEAYNKNQLEKETGNVTVLPQEVQYISVVDFINNGYVLSIILFLATVLQNTFLQSHFYLVIREAVRLKGALQAMIYKKTLRLSGWTMSSGEMTQGQIVNHVSTDCFHLQMMFFLFHFVWTMPIQIAITMFLLYNVLGSSALIGGSIILLISPIQYKVAAVIANIQKQTLEKSDLRLKQCNEMLQGIKLLKLYAWEILFCEKVQETRMAEVRLLLKGALLCAFTLFITEGTPLLVTLVTFTIYPYIQNEPLTASKAFASLALFNILALPLFLFPVLVNTLVNAKVSNERILPFLLAPEVEGSNFGQSGGESGSTLQKETNGNDVKVAYKKGASKPIEIQNGGEGVDGATQGMDRQLSNLSQMSDASADELEDGAISNAVEVKNAEFSWDLKSETPDLKALNFEIQQEKLTMIVGSTGCGKSSMLSAIMGEMCTKSGTVNWNPDCKISFAAQKAWLINATLKDNILFGEPYEKKRYKRVLQACALQPDIDILPAGDQTEIGEKGINMSGGQKQRISVARAMYSKADVVVLDDPLSALDVHVGQTILEEGILKFLLKHRRTVVLVTHQLQYISQADKIIVVQDGTISHQGNLSDIKMADIDLYEQWKESIQSTRVKSKSSSGSTSEDAAQESLQSKRRQFKRQITRDVFYSQGANQMRSLQRTKSINKQVGLDLLGEEYEKEEGATGKLIDEEEREKGSVSAKVYLAYFKACWLVLAGGVLILHLFRQSIIVGTDFWLSAWSTASSLAASNLEAANMANDLMTAAVNGTLGNDSYLLLTTTPSPGSSGIDSTTQYYINGYAGLSVAAITLAFCVSLISELAGVRAAFNLHNNMLKNVVLAPMRFFDTTPMGRILNRFSADTCIIDEKLPMTLEALVRTILLCLSSVIVNTVATPYFLIAAVPVFIVYFFLQKFFRASSRELQRCDTISKSPVFAHFSETLGGLSTIRAYRDETRFMERIHERIDSNNTAYLYLNTANRWLGIRLDYMGAIIVFAAAITTVATGVTGAASPGVVGLSITYALMVSSYLNWVVRNLADAEMEMNTVERVVAYTELSTEPYVREEAGITPPESWPEKGAIVFQDVSLRYDSSLDPVVHNVDINIKPGEKVGICGRTGSGKSSMTLGLFRIIETCGGTILIDDIDINRIPLTTLRSKLSIIPQDPVLFAGTVRYNLDPFDQQTDEQLWKALEVSQLKDIIHSSPEKLNYEVSEGGENFSVGQRQLFCIARAFLRDAAVLVMDEATASVDMETDQLIQKVVAEHFGDRTILTIAHRVATILTSDTIIVLDQGRIVEYDSPTNLLKDEQGVFFSLVKQNK</sequence>
<feature type="transmembrane region" description="Helical" evidence="13">
    <location>
        <begin position="464"/>
        <end position="487"/>
    </location>
</feature>
<feature type="transmembrane region" description="Helical" evidence="13">
    <location>
        <begin position="1027"/>
        <end position="1048"/>
    </location>
</feature>
<dbReference type="SUPFAM" id="SSF90123">
    <property type="entry name" value="ABC transporter transmembrane region"/>
    <property type="match status" value="2"/>
</dbReference>
<keyword evidence="15" id="KW-1185">Reference proteome</keyword>
<keyword evidence="9 13" id="KW-0472">Membrane</keyword>
<feature type="transmembrane region" description="Helical" evidence="13">
    <location>
        <begin position="1214"/>
        <end position="1232"/>
    </location>
</feature>
<dbReference type="InterPro" id="IPR050173">
    <property type="entry name" value="ABC_transporter_C-like"/>
</dbReference>
<dbReference type="CDD" id="cd03250">
    <property type="entry name" value="ABCC_MRP_domain1"/>
    <property type="match status" value="1"/>
</dbReference>
<dbReference type="CDD" id="cd18591">
    <property type="entry name" value="ABC_6TM_SUR1_D1_like"/>
    <property type="match status" value="1"/>
</dbReference>
<dbReference type="InterPro" id="IPR003593">
    <property type="entry name" value="AAA+_ATPase"/>
</dbReference>
<evidence type="ECO:0000256" key="6">
    <source>
        <dbReference type="ARBA" id="ARBA00022741"/>
    </source>
</evidence>
<dbReference type="Proteomes" id="UP000749559">
    <property type="component" value="Unassembled WGS sequence"/>
</dbReference>
<dbReference type="PRINTS" id="PR01092">
    <property type="entry name" value="SULFNYLUREAR"/>
</dbReference>
<evidence type="ECO:0000256" key="3">
    <source>
        <dbReference type="ARBA" id="ARBA00022448"/>
    </source>
</evidence>
<dbReference type="PANTHER" id="PTHR24223:SF461">
    <property type="entry name" value="ATP-BINDING CASSETTE SUB-FAMILY C MEMBER SUR"/>
    <property type="match status" value="1"/>
</dbReference>
<evidence type="ECO:0000256" key="11">
    <source>
        <dbReference type="ARBA" id="ARBA00023180"/>
    </source>
</evidence>
<feature type="compositionally biased region" description="Low complexity" evidence="12">
    <location>
        <begin position="936"/>
        <end position="947"/>
    </location>
</feature>
<comment type="caution">
    <text evidence="14">The sequence shown here is derived from an EMBL/GenBank/DDBJ whole genome shotgun (WGS) entry which is preliminary data.</text>
</comment>
<dbReference type="PROSITE" id="PS00211">
    <property type="entry name" value="ABC_TRANSPORTER_1"/>
    <property type="match status" value="2"/>
</dbReference>
<keyword evidence="8 13" id="KW-1133">Transmembrane helix</keyword>
<dbReference type="FunFam" id="3.40.50.300:FF:000163">
    <property type="entry name" value="Multidrug resistance-associated protein member 4"/>
    <property type="match status" value="1"/>
</dbReference>
<organism evidence="14 15">
    <name type="scientific">Owenia fusiformis</name>
    <name type="common">Polychaete worm</name>
    <dbReference type="NCBI Taxonomy" id="6347"/>
    <lineage>
        <taxon>Eukaryota</taxon>
        <taxon>Metazoa</taxon>
        <taxon>Spiralia</taxon>
        <taxon>Lophotrochozoa</taxon>
        <taxon>Annelida</taxon>
        <taxon>Polychaeta</taxon>
        <taxon>Sedentaria</taxon>
        <taxon>Canalipalpata</taxon>
        <taxon>Sabellida</taxon>
        <taxon>Oweniida</taxon>
        <taxon>Oweniidae</taxon>
        <taxon>Owenia</taxon>
    </lineage>
</organism>
<feature type="transmembrane region" description="Helical" evidence="13">
    <location>
        <begin position="288"/>
        <end position="306"/>
    </location>
</feature>
<dbReference type="InterPro" id="IPR036640">
    <property type="entry name" value="ABC1_TM_sf"/>
</dbReference>
<dbReference type="Pfam" id="PF00005">
    <property type="entry name" value="ABC_tran"/>
    <property type="match status" value="2"/>
</dbReference>
<keyword evidence="3" id="KW-0813">Transport</keyword>
<keyword evidence="6" id="KW-0547">Nucleotide-binding</keyword>
<dbReference type="PANTHER" id="PTHR24223">
    <property type="entry name" value="ATP-BINDING CASSETTE SUB-FAMILY C"/>
    <property type="match status" value="1"/>
</dbReference>
<dbReference type="GO" id="GO:0140359">
    <property type="term" value="F:ABC-type transporter activity"/>
    <property type="evidence" value="ECO:0007669"/>
    <property type="project" value="InterPro"/>
</dbReference>
<keyword evidence="10" id="KW-0675">Receptor</keyword>
<evidence type="ECO:0000256" key="9">
    <source>
        <dbReference type="ARBA" id="ARBA00023136"/>
    </source>
</evidence>
<dbReference type="GO" id="GO:0005524">
    <property type="term" value="F:ATP binding"/>
    <property type="evidence" value="ECO:0007669"/>
    <property type="project" value="UniProtKB-KW"/>
</dbReference>
<dbReference type="CDD" id="cd18602">
    <property type="entry name" value="ABC_6TM_SUR1_D2_like"/>
    <property type="match status" value="1"/>
</dbReference>
<feature type="transmembrane region" description="Helical" evidence="13">
    <location>
        <begin position="73"/>
        <end position="94"/>
    </location>
</feature>
<dbReference type="GO" id="GO:0008281">
    <property type="term" value="F:sulfonylurea receptor activity"/>
    <property type="evidence" value="ECO:0007669"/>
    <property type="project" value="InterPro"/>
</dbReference>
<comment type="similarity">
    <text evidence="2">Belongs to the ABC transporter superfamily. ABCC family. Conjugate transporter (TC 3.A.1.208) subfamily.</text>
</comment>
<dbReference type="CDD" id="cd03244">
    <property type="entry name" value="ABCC_MRP_domain2"/>
    <property type="match status" value="1"/>
</dbReference>
<name>A0A8J1TKI1_OWEFU</name>
<feature type="transmembrane region" description="Helical" evidence="13">
    <location>
        <begin position="437"/>
        <end position="458"/>
    </location>
</feature>
<dbReference type="GO" id="GO:0016887">
    <property type="term" value="F:ATP hydrolysis activity"/>
    <property type="evidence" value="ECO:0007669"/>
    <property type="project" value="InterPro"/>
</dbReference>
<evidence type="ECO:0000256" key="5">
    <source>
        <dbReference type="ARBA" id="ARBA00022737"/>
    </source>
</evidence>
<feature type="transmembrane region" description="Helical" evidence="13">
    <location>
        <begin position="1308"/>
        <end position="1328"/>
    </location>
</feature>
<keyword evidence="7" id="KW-0067">ATP-binding</keyword>
<dbReference type="FunFam" id="1.20.1560.10:FF:000006">
    <property type="entry name" value="ATP-binding cassette, sub-family C (CFTR/MRP), member 9"/>
    <property type="match status" value="1"/>
</dbReference>
<evidence type="ECO:0000256" key="13">
    <source>
        <dbReference type="SAM" id="Phobius"/>
    </source>
</evidence>
<feature type="transmembrane region" description="Helical" evidence="13">
    <location>
        <begin position="175"/>
        <end position="193"/>
    </location>
</feature>
<feature type="transmembrane region" description="Helical" evidence="13">
    <location>
        <begin position="106"/>
        <end position="124"/>
    </location>
</feature>
<dbReference type="InterPro" id="IPR000388">
    <property type="entry name" value="ABCC8/9"/>
</dbReference>
<feature type="region of interest" description="Disordered" evidence="12">
    <location>
        <begin position="936"/>
        <end position="960"/>
    </location>
</feature>
<evidence type="ECO:0000256" key="12">
    <source>
        <dbReference type="SAM" id="MobiDB-lite"/>
    </source>
</evidence>
<evidence type="ECO:0000256" key="10">
    <source>
        <dbReference type="ARBA" id="ARBA00023170"/>
    </source>
</evidence>
<protein>
    <submittedName>
        <fullName evidence="14">Uncharacterized protein</fullName>
    </submittedName>
</protein>
<dbReference type="Gene3D" id="3.40.50.300">
    <property type="entry name" value="P-loop containing nucleotide triphosphate hydrolases"/>
    <property type="match status" value="2"/>
</dbReference>
<feature type="transmembrane region" description="Helical" evidence="13">
    <location>
        <begin position="29"/>
        <end position="52"/>
    </location>
</feature>
<dbReference type="InterPro" id="IPR027417">
    <property type="entry name" value="P-loop_NTPase"/>
</dbReference>
<evidence type="ECO:0000256" key="8">
    <source>
        <dbReference type="ARBA" id="ARBA00022989"/>
    </source>
</evidence>
<keyword evidence="11" id="KW-0325">Glycoprotein</keyword>
<dbReference type="SUPFAM" id="SSF52540">
    <property type="entry name" value="P-loop containing nucleoside triphosphate hydrolases"/>
    <property type="match status" value="2"/>
</dbReference>
<keyword evidence="4 13" id="KW-0812">Transmembrane</keyword>
<feature type="transmembrane region" description="Helical" evidence="13">
    <location>
        <begin position="361"/>
        <end position="386"/>
    </location>
</feature>
<reference evidence="14" key="1">
    <citation type="submission" date="2022-03" db="EMBL/GenBank/DDBJ databases">
        <authorList>
            <person name="Martin C."/>
        </authorList>
    </citation>
    <scope>NUCLEOTIDE SEQUENCE</scope>
</reference>
<dbReference type="GO" id="GO:0005886">
    <property type="term" value="C:plasma membrane"/>
    <property type="evidence" value="ECO:0007669"/>
    <property type="project" value="UniProtKB-ARBA"/>
</dbReference>
<gene>
    <name evidence="14" type="ORF">OFUS_LOCUS25460</name>
</gene>
<dbReference type="SMART" id="SM00382">
    <property type="entry name" value="AAA"/>
    <property type="match status" value="2"/>
</dbReference>
<dbReference type="Pfam" id="PF00664">
    <property type="entry name" value="ABC_membrane"/>
    <property type="match status" value="2"/>
</dbReference>
<dbReference type="InterPro" id="IPR017871">
    <property type="entry name" value="ABC_transporter-like_CS"/>
</dbReference>
<dbReference type="FunFam" id="3.40.50.300:FF:002366">
    <property type="entry name" value="Uncharacterized protein"/>
    <property type="match status" value="1"/>
</dbReference>
<accession>A0A8J1TKI1</accession>
<dbReference type="EMBL" id="CAIIXF020000012">
    <property type="protein sequence ID" value="CAH1801693.1"/>
    <property type="molecule type" value="Genomic_DNA"/>
</dbReference>
<feature type="transmembrane region" description="Helical" evidence="13">
    <location>
        <begin position="1334"/>
        <end position="1353"/>
    </location>
</feature>
<dbReference type="GO" id="GO:0006813">
    <property type="term" value="P:potassium ion transport"/>
    <property type="evidence" value="ECO:0007669"/>
    <property type="project" value="InterPro"/>
</dbReference>
<evidence type="ECO:0000256" key="4">
    <source>
        <dbReference type="ARBA" id="ARBA00022692"/>
    </source>
</evidence>
<keyword evidence="5" id="KW-0677">Repeat</keyword>
<feature type="transmembrane region" description="Helical" evidence="13">
    <location>
        <begin position="136"/>
        <end position="155"/>
    </location>
</feature>
<dbReference type="OrthoDB" id="6500128at2759"/>
<evidence type="ECO:0000313" key="15">
    <source>
        <dbReference type="Proteomes" id="UP000749559"/>
    </source>
</evidence>